<dbReference type="GO" id="GO:0030420">
    <property type="term" value="P:establishment of competence for transformation"/>
    <property type="evidence" value="ECO:0007669"/>
    <property type="project" value="InterPro"/>
</dbReference>
<evidence type="ECO:0000256" key="5">
    <source>
        <dbReference type="ARBA" id="ARBA00023136"/>
    </source>
</evidence>
<evidence type="ECO:0000256" key="4">
    <source>
        <dbReference type="ARBA" id="ARBA00022989"/>
    </source>
</evidence>
<dbReference type="Proteomes" id="UP000027318">
    <property type="component" value="Unassembled WGS sequence"/>
</dbReference>
<evidence type="ECO:0000259" key="8">
    <source>
        <dbReference type="Pfam" id="PF03772"/>
    </source>
</evidence>
<dbReference type="EMBL" id="JMSZ01000021">
    <property type="protein sequence ID" value="KDE39935.1"/>
    <property type="molecule type" value="Genomic_DNA"/>
</dbReference>
<evidence type="ECO:0000256" key="6">
    <source>
        <dbReference type="SAM" id="Phobius"/>
    </source>
</evidence>
<dbReference type="InterPro" id="IPR035681">
    <property type="entry name" value="ComA-like_MBL"/>
</dbReference>
<dbReference type="STRING" id="267850.ADINL_1572"/>
<dbReference type="Pfam" id="PF00753">
    <property type="entry name" value="Lactamase_B"/>
    <property type="match status" value="1"/>
</dbReference>
<dbReference type="PANTHER" id="PTHR30619">
    <property type="entry name" value="DNA INTERNALIZATION/COMPETENCE PROTEIN COMEC/REC2"/>
    <property type="match status" value="1"/>
</dbReference>
<dbReference type="Gene3D" id="3.60.15.10">
    <property type="entry name" value="Ribonuclease Z/Hydroxyacylglutathione hydrolase-like"/>
    <property type="match status" value="1"/>
</dbReference>
<dbReference type="NCBIfam" id="TIGR00360">
    <property type="entry name" value="ComEC_N-term"/>
    <property type="match status" value="1"/>
</dbReference>
<dbReference type="Pfam" id="PF03772">
    <property type="entry name" value="Competence"/>
    <property type="match status" value="1"/>
</dbReference>
<dbReference type="CDD" id="cd07731">
    <property type="entry name" value="ComA-like_MBL-fold"/>
    <property type="match status" value="1"/>
</dbReference>
<comment type="subcellular location">
    <subcellularLocation>
        <location evidence="1">Cell membrane</location>
        <topology evidence="1">Multi-pass membrane protein</topology>
    </subcellularLocation>
</comment>
<feature type="transmembrane region" description="Helical" evidence="6">
    <location>
        <begin position="396"/>
        <end position="418"/>
    </location>
</feature>
<feature type="domain" description="DUF4131" evidence="9">
    <location>
        <begin position="20"/>
        <end position="167"/>
    </location>
</feature>
<dbReference type="InterPro" id="IPR001279">
    <property type="entry name" value="Metallo-B-lactamas"/>
</dbReference>
<feature type="transmembrane region" description="Helical" evidence="6">
    <location>
        <begin position="294"/>
        <end position="312"/>
    </location>
</feature>
<feature type="transmembrane region" description="Helical" evidence="6">
    <location>
        <begin position="228"/>
        <end position="248"/>
    </location>
</feature>
<dbReference type="SUPFAM" id="SSF56281">
    <property type="entry name" value="Metallo-hydrolase/oxidoreductase"/>
    <property type="match status" value="1"/>
</dbReference>
<dbReference type="NCBIfam" id="TIGR00361">
    <property type="entry name" value="ComEC_Rec2"/>
    <property type="match status" value="1"/>
</dbReference>
<dbReference type="Pfam" id="PF13567">
    <property type="entry name" value="DUF4131"/>
    <property type="match status" value="1"/>
</dbReference>
<dbReference type="InterPro" id="IPR052159">
    <property type="entry name" value="Competence_DNA_uptake"/>
</dbReference>
<reference evidence="10 11" key="1">
    <citation type="journal article" date="2005" name="Int. J. Syst. Evol. Microbiol.">
        <title>Nitrincola lacisaponensis gen. nov., sp. nov., a novel alkaliphilic bacterium isolated from an alkaline, saline lake.</title>
        <authorList>
            <person name="Dimitriu P.A."/>
            <person name="Shukla S.K."/>
            <person name="Conradt J."/>
            <person name="Marquez M.C."/>
            <person name="Ventosa A."/>
            <person name="Maglia A."/>
            <person name="Peyton B.M."/>
            <person name="Pinkart H.C."/>
            <person name="Mormile M.R."/>
        </authorList>
    </citation>
    <scope>NUCLEOTIDE SEQUENCE [LARGE SCALE GENOMIC DNA]</scope>
    <source>
        <strain evidence="10 11">4CA</strain>
    </source>
</reference>
<sequence length="751" mass="84911">MITYIAGLLTVAFLPGLGYVLGAVLLLPLTYYSRLRFWTLTYLLGVLVAVVYGSWQLQHRLPLSLDRTDVVLSGVVVSLPEVTERRTRFILQVDTVQSDQPALQRLRRIRVSDYRSFTGVAAAPVHAGDYVQVTVRLRSPHFLQNPYAFDLERHFLSSGWDASATLRAVHQHTEGVWIYRLRDDLRSHIQARFHEQQVASWLLPAVTLGDRTSMTDAHWRVLQRTGTAHLLVVSGLHIAVISGAGILLGRLFNAALLCLRIETTRLRFFPLLLAFLLATAYAWLAGFNLPVQRAWIMVSIFLLGEWQLLRWSGWTRWRFALCLVVTLQPLAVLQPGAWMSFAAVATLLLMTDVYRGVRHTAWLGLVRAQWMIFVGLLPVMAWVFQQLSLSAPFINLLAIPVFSVFVMALPILLPLVLLDLFWMTQLVEKFLEFFWLGLVYGSEWQWGYRPLAKPNIWIVLFTLPLVLTLLLPLPLRWKLLGILCFLPLLSPRQQTLPEGNFRALIFDAGQGLAVWVETRDVSLMYDTGPGYPGGGSAWKYAMAPWFTAQNRRSLTHLVVSHRDLDHAGGMDDLFDQLRVSQLFSGSEDLQQQGFDSCHESQSWVYNQVSFRFLTQPPAADASENERSCVLEVRGSQCSLLLPGDAGHPTEYDLVRSGRLQPITWLVAGHHGSASSSSDVFVEQLQPQAVIYTAGFGNRYGHPADVVSERFRQRQIDEYNTATSGAVWLESTGKGCHLSTQRQRKRRYWTSG</sequence>
<dbReference type="RefSeq" id="WP_036546050.1">
    <property type="nucleotide sequence ID" value="NZ_JMSZ01000021.1"/>
</dbReference>
<feature type="domain" description="ComEC/Rec2-related protein" evidence="8">
    <location>
        <begin position="207"/>
        <end position="472"/>
    </location>
</feature>
<evidence type="ECO:0000256" key="2">
    <source>
        <dbReference type="ARBA" id="ARBA00022475"/>
    </source>
</evidence>
<organism evidence="10 11">
    <name type="scientific">Nitrincola lacisaponensis</name>
    <dbReference type="NCBI Taxonomy" id="267850"/>
    <lineage>
        <taxon>Bacteria</taxon>
        <taxon>Pseudomonadati</taxon>
        <taxon>Pseudomonadota</taxon>
        <taxon>Gammaproteobacteria</taxon>
        <taxon>Oceanospirillales</taxon>
        <taxon>Oceanospirillaceae</taxon>
        <taxon>Nitrincola</taxon>
    </lineage>
</organism>
<dbReference type="InterPro" id="IPR004477">
    <property type="entry name" value="ComEC_N"/>
</dbReference>
<evidence type="ECO:0000313" key="11">
    <source>
        <dbReference type="Proteomes" id="UP000027318"/>
    </source>
</evidence>
<evidence type="ECO:0000259" key="7">
    <source>
        <dbReference type="Pfam" id="PF00753"/>
    </source>
</evidence>
<comment type="caution">
    <text evidence="10">The sequence shown here is derived from an EMBL/GenBank/DDBJ whole genome shotgun (WGS) entry which is preliminary data.</text>
</comment>
<dbReference type="AlphaFoldDB" id="A0A063Y455"/>
<feature type="transmembrane region" description="Helical" evidence="6">
    <location>
        <begin position="332"/>
        <end position="350"/>
    </location>
</feature>
<keyword evidence="3 6" id="KW-0812">Transmembrane</keyword>
<keyword evidence="2" id="KW-1003">Cell membrane</keyword>
<feature type="transmembrane region" description="Helical" evidence="6">
    <location>
        <begin position="37"/>
        <end position="55"/>
    </location>
</feature>
<feature type="transmembrane region" description="Helical" evidence="6">
    <location>
        <begin position="454"/>
        <end position="473"/>
    </location>
</feature>
<accession>A0A063Y455</accession>
<dbReference type="InterPro" id="IPR004797">
    <property type="entry name" value="Competence_ComEC/Rec2"/>
</dbReference>
<proteinExistence type="predicted"/>
<feature type="transmembrane region" description="Helical" evidence="6">
    <location>
        <begin position="7"/>
        <end position="31"/>
    </location>
</feature>
<dbReference type="PATRIC" id="fig|267850.7.peg.1550"/>
<keyword evidence="11" id="KW-1185">Reference proteome</keyword>
<dbReference type="PANTHER" id="PTHR30619:SF1">
    <property type="entry name" value="RECOMBINATION PROTEIN 2"/>
    <property type="match status" value="1"/>
</dbReference>
<keyword evidence="5 6" id="KW-0472">Membrane</keyword>
<evidence type="ECO:0000256" key="3">
    <source>
        <dbReference type="ARBA" id="ARBA00022692"/>
    </source>
</evidence>
<evidence type="ECO:0000259" key="9">
    <source>
        <dbReference type="Pfam" id="PF13567"/>
    </source>
</evidence>
<dbReference type="GO" id="GO:0005886">
    <property type="term" value="C:plasma membrane"/>
    <property type="evidence" value="ECO:0007669"/>
    <property type="project" value="UniProtKB-SubCell"/>
</dbReference>
<dbReference type="InterPro" id="IPR025405">
    <property type="entry name" value="DUF4131"/>
</dbReference>
<dbReference type="InterPro" id="IPR036866">
    <property type="entry name" value="RibonucZ/Hydroxyglut_hydro"/>
</dbReference>
<dbReference type="OrthoDB" id="9761531at2"/>
<keyword evidence="4 6" id="KW-1133">Transmembrane helix</keyword>
<protein>
    <submittedName>
        <fullName evidence="10">DNA internalization-related competence protein ComEC/Rec2</fullName>
    </submittedName>
</protein>
<feature type="domain" description="Metallo-beta-lactamase" evidence="7">
    <location>
        <begin position="508"/>
        <end position="687"/>
    </location>
</feature>
<gene>
    <name evidence="10" type="ORF">ADINL_1572</name>
</gene>
<feature type="transmembrane region" description="Helical" evidence="6">
    <location>
        <begin position="268"/>
        <end position="287"/>
    </location>
</feature>
<evidence type="ECO:0000313" key="10">
    <source>
        <dbReference type="EMBL" id="KDE39935.1"/>
    </source>
</evidence>
<feature type="transmembrane region" description="Helical" evidence="6">
    <location>
        <begin position="362"/>
        <end position="384"/>
    </location>
</feature>
<name>A0A063Y455_9GAMM</name>
<evidence type="ECO:0000256" key="1">
    <source>
        <dbReference type="ARBA" id="ARBA00004651"/>
    </source>
</evidence>